<feature type="compositionally biased region" description="Pro residues" evidence="1">
    <location>
        <begin position="185"/>
        <end position="198"/>
    </location>
</feature>
<name>A0A821NPW5_9NEOP</name>
<sequence>MPKKLFSLCTRSTSHLVIAPIVHSMPSAAGRVTLIRSCALVAHTKMNASIAFLICCVAGSTLGYYVQRETPYNTGPNDPYSVEVSPNLLLEPSQRIFWGNGGSNQVGGNDWWSKITDKFPFLRNKFGRIQAEYGVPNPAPVYGAPTRFVPQFYTQNVPQFVPFARDIGFTDDAVIITPPNVPIAPQPLPQPVPQPAPQPGYQYSKPLNRLVLPNH</sequence>
<reference evidence="2" key="1">
    <citation type="submission" date="2021-02" db="EMBL/GenBank/DDBJ databases">
        <authorList>
            <person name="Steward A R."/>
        </authorList>
    </citation>
    <scope>NUCLEOTIDE SEQUENCE</scope>
</reference>
<dbReference type="OrthoDB" id="7462710at2759"/>
<dbReference type="Proteomes" id="UP000663880">
    <property type="component" value="Unassembled WGS sequence"/>
</dbReference>
<protein>
    <submittedName>
        <fullName evidence="2">Uncharacterized protein</fullName>
    </submittedName>
</protein>
<feature type="region of interest" description="Disordered" evidence="1">
    <location>
        <begin position="185"/>
        <end position="204"/>
    </location>
</feature>
<proteinExistence type="predicted"/>
<gene>
    <name evidence="2" type="ORF">PMACD_LOCUS2972</name>
</gene>
<comment type="caution">
    <text evidence="2">The sequence shown here is derived from an EMBL/GenBank/DDBJ whole genome shotgun (WGS) entry which is preliminary data.</text>
</comment>
<evidence type="ECO:0000313" key="2">
    <source>
        <dbReference type="EMBL" id="CAF4792502.1"/>
    </source>
</evidence>
<evidence type="ECO:0000256" key="1">
    <source>
        <dbReference type="SAM" id="MobiDB-lite"/>
    </source>
</evidence>
<organism evidence="2 3">
    <name type="scientific">Pieris macdunnoughi</name>
    <dbReference type="NCBI Taxonomy" id="345717"/>
    <lineage>
        <taxon>Eukaryota</taxon>
        <taxon>Metazoa</taxon>
        <taxon>Ecdysozoa</taxon>
        <taxon>Arthropoda</taxon>
        <taxon>Hexapoda</taxon>
        <taxon>Insecta</taxon>
        <taxon>Pterygota</taxon>
        <taxon>Neoptera</taxon>
        <taxon>Endopterygota</taxon>
        <taxon>Lepidoptera</taxon>
        <taxon>Glossata</taxon>
        <taxon>Ditrysia</taxon>
        <taxon>Papilionoidea</taxon>
        <taxon>Pieridae</taxon>
        <taxon>Pierinae</taxon>
        <taxon>Pieris</taxon>
    </lineage>
</organism>
<keyword evidence="3" id="KW-1185">Reference proteome</keyword>
<evidence type="ECO:0000313" key="3">
    <source>
        <dbReference type="Proteomes" id="UP000663880"/>
    </source>
</evidence>
<dbReference type="EMBL" id="CAJOBZ010000005">
    <property type="protein sequence ID" value="CAF4792502.1"/>
    <property type="molecule type" value="Genomic_DNA"/>
</dbReference>
<dbReference type="AlphaFoldDB" id="A0A821NPW5"/>
<accession>A0A821NPW5</accession>